<reference evidence="2" key="1">
    <citation type="submission" date="2021-06" db="EMBL/GenBank/DDBJ databases">
        <authorList>
            <person name="Hodson N. C."/>
            <person name="Mongue J. A."/>
            <person name="Jaron S. K."/>
        </authorList>
    </citation>
    <scope>NUCLEOTIDE SEQUENCE</scope>
</reference>
<dbReference type="PANTHER" id="PTHR12960">
    <property type="entry name" value="GLE-1-RELATED"/>
    <property type="match status" value="1"/>
</dbReference>
<dbReference type="GO" id="GO:0044614">
    <property type="term" value="C:nuclear pore cytoplasmic filaments"/>
    <property type="evidence" value="ECO:0007669"/>
    <property type="project" value="TreeGrafter"/>
</dbReference>
<keyword evidence="3" id="KW-1185">Reference proteome</keyword>
<evidence type="ECO:0000256" key="1">
    <source>
        <dbReference type="SAM" id="MobiDB-lite"/>
    </source>
</evidence>
<feature type="region of interest" description="Disordered" evidence="1">
    <location>
        <begin position="110"/>
        <end position="133"/>
    </location>
</feature>
<dbReference type="OrthoDB" id="420884at2759"/>
<proteinExistence type="predicted"/>
<dbReference type="EMBL" id="CAJVCH010551648">
    <property type="protein sequence ID" value="CAG7829479.1"/>
    <property type="molecule type" value="Genomic_DNA"/>
</dbReference>
<dbReference type="GO" id="GO:0005737">
    <property type="term" value="C:cytoplasm"/>
    <property type="evidence" value="ECO:0007669"/>
    <property type="project" value="TreeGrafter"/>
</dbReference>
<dbReference type="InterPro" id="IPR012476">
    <property type="entry name" value="GLE1"/>
</dbReference>
<name>A0A8J2LAW3_9HEXA</name>
<dbReference type="GO" id="GO:0000822">
    <property type="term" value="F:inositol hexakisphosphate binding"/>
    <property type="evidence" value="ECO:0007669"/>
    <property type="project" value="TreeGrafter"/>
</dbReference>
<gene>
    <name evidence="2" type="ORF">AFUS01_LOCUS39340</name>
</gene>
<dbReference type="GO" id="GO:0005543">
    <property type="term" value="F:phospholipid binding"/>
    <property type="evidence" value="ECO:0007669"/>
    <property type="project" value="TreeGrafter"/>
</dbReference>
<organism evidence="2 3">
    <name type="scientific">Allacma fusca</name>
    <dbReference type="NCBI Taxonomy" id="39272"/>
    <lineage>
        <taxon>Eukaryota</taxon>
        <taxon>Metazoa</taxon>
        <taxon>Ecdysozoa</taxon>
        <taxon>Arthropoda</taxon>
        <taxon>Hexapoda</taxon>
        <taxon>Collembola</taxon>
        <taxon>Symphypleona</taxon>
        <taxon>Sminthuridae</taxon>
        <taxon>Allacma</taxon>
    </lineage>
</organism>
<sequence length="685" mass="77379">MTTLSPRSQPNSNEVVLLANDIATLRILENSKLGQVRYETGWDKSPHSFFKLVSEVQQQSDLQKSLVLERAYQITVKERGANRALKENACESAADSSCSSSTVNEFFNNDYYESGSTTPSHTPIPESSPDTRQDRRVTFAGDATPKFPGAYKRNSCPEKYEPQVGHILKRGLGCREDEYDDKEMLHGFLRDARPYTAIQEALDAYEENFNEEWQVRSAKRQLQLEMGRVQTLQKTQEEVVERLRNSEIRQLRNNQRIIMSIEEGNKQLEAFTAQQKRDREQLKKVQEEKKLSDDNRRKEEQAAAARLAAKAEQERLEIERKLKEAEELKKKQSELAAAKLAEEEKKKAEAAQAAAAAAAAAASAPVKTQKRGLEVPPEFQGYIFPSDLQRYLKSQQLLADNKDKFAHISAKSTKEFYSAALKVVNTTLNSISNSPAHIRVKADQLVNLLQAKPVYLGESSGTNFVSSAQPQGDLFVYNLLAFRFVKKSESEISKGHTSVEPLAMLGVSVAKQFPQWAVLVRANFYKMCPFLVPFSFPRNNMSVEEYAIAMGHELKGSESAVRQALLDKMTGYCTLYTLMVKIFEIQKVTDIGDATQFFSMAEVWRILVASMKLKPQLDMTATIIQIILENLGSRLASLYGMQFRKLIDLFLTSYLPEIRKETPPGKTAALTRLELFLESKIKKGF</sequence>
<feature type="region of interest" description="Disordered" evidence="1">
    <location>
        <begin position="279"/>
        <end position="299"/>
    </location>
</feature>
<evidence type="ECO:0000313" key="3">
    <source>
        <dbReference type="Proteomes" id="UP000708208"/>
    </source>
</evidence>
<dbReference type="Pfam" id="PF07817">
    <property type="entry name" value="GLE1"/>
    <property type="match status" value="1"/>
</dbReference>
<evidence type="ECO:0008006" key="4">
    <source>
        <dbReference type="Google" id="ProtNLM"/>
    </source>
</evidence>
<evidence type="ECO:0000313" key="2">
    <source>
        <dbReference type="EMBL" id="CAG7829479.1"/>
    </source>
</evidence>
<dbReference type="PANTHER" id="PTHR12960:SF0">
    <property type="entry name" value="MRNA EXPORT FACTOR GLE1"/>
    <property type="match status" value="1"/>
</dbReference>
<dbReference type="GO" id="GO:0031369">
    <property type="term" value="F:translation initiation factor binding"/>
    <property type="evidence" value="ECO:0007669"/>
    <property type="project" value="TreeGrafter"/>
</dbReference>
<dbReference type="GO" id="GO:0016973">
    <property type="term" value="P:poly(A)+ mRNA export from nucleus"/>
    <property type="evidence" value="ECO:0007669"/>
    <property type="project" value="InterPro"/>
</dbReference>
<comment type="caution">
    <text evidence="2">The sequence shown here is derived from an EMBL/GenBank/DDBJ whole genome shotgun (WGS) entry which is preliminary data.</text>
</comment>
<protein>
    <recommendedName>
        <fullName evidence="4">Nucleoporin GLE1</fullName>
    </recommendedName>
</protein>
<dbReference type="Proteomes" id="UP000708208">
    <property type="component" value="Unassembled WGS sequence"/>
</dbReference>
<dbReference type="AlphaFoldDB" id="A0A8J2LAW3"/>
<accession>A0A8J2LAW3</accession>